<keyword evidence="12" id="KW-1185">Reference proteome</keyword>
<keyword evidence="3" id="KW-0808">Transferase</keyword>
<evidence type="ECO:0000256" key="3">
    <source>
        <dbReference type="ARBA" id="ARBA00022679"/>
    </source>
</evidence>
<dbReference type="GO" id="GO:0004144">
    <property type="term" value="F:diacylglycerol O-acyltransferase activity"/>
    <property type="evidence" value="ECO:0007669"/>
    <property type="project" value="UniProtKB-EC"/>
</dbReference>
<feature type="transmembrane region" description="Helical" evidence="8">
    <location>
        <begin position="198"/>
        <end position="221"/>
    </location>
</feature>
<evidence type="ECO:0000259" key="10">
    <source>
        <dbReference type="Pfam" id="PF06974"/>
    </source>
</evidence>
<comment type="catalytic activity">
    <reaction evidence="6">
        <text>a long chain fatty alcohol + a fatty acyl-CoA = a long-chain alcohol wax ester + CoA</text>
        <dbReference type="Rhea" id="RHEA:38443"/>
        <dbReference type="ChEBI" id="CHEBI:17135"/>
        <dbReference type="ChEBI" id="CHEBI:57287"/>
        <dbReference type="ChEBI" id="CHEBI:77636"/>
        <dbReference type="ChEBI" id="CHEBI:235323"/>
        <dbReference type="EC" id="2.3.1.75"/>
    </reaction>
</comment>
<dbReference type="InterPro" id="IPR009721">
    <property type="entry name" value="O-acyltransferase_WSD1_C"/>
</dbReference>
<dbReference type="InParanoid" id="A0A162WJF5"/>
<evidence type="ECO:0000313" key="12">
    <source>
        <dbReference type="Proteomes" id="UP000077315"/>
    </source>
</evidence>
<sequence length="481" mass="54897">MSKNDQKLAGFDNIWLQLDHPQRLMNVFSLWVFKHELEVEAVSESLEKLCKEYPRFTEIPINGSSFHTATWAKADPWCPVMNIKRHTLEKPTEECLKAYMSEEIIKPFDPERPLWQLHMISGLENGKAAVYWKAHHALSDGEGFIRSLLAVTSFGGKEDQPKLVTHARKTNLLTKSAPVYPITDHTLSVQLIKDMANFLILWLSFWLHVIFVKLYSIWIIVEHDVRMGLVCLLPLHRHDLYYSGIQKNQKEISWSESITLDDVRIVREAFHGTVNDIMIVVVTRAIKSYIESFGTRKDNYARMLIPLSLRQPDDWSTRNVVSGTWGWFSMKDLDTRSLVKQVQREMTAIKTSYFPTAYYQFMQSVMGSIPGILPPLQVVDLYADIPHAVFTNVPGPTTPITFGGQQVEEFRLCSPLSGKGSLGIGLSSYCGKLAITTQSDSHPEYPHLADSICKRFVKEFDLLLAEAKDELARKPELKPIS</sequence>
<evidence type="ECO:0000256" key="4">
    <source>
        <dbReference type="ARBA" id="ARBA00023315"/>
    </source>
</evidence>
<dbReference type="InterPro" id="IPR004255">
    <property type="entry name" value="O-acyltransferase_WSD1_N"/>
</dbReference>
<dbReference type="RefSeq" id="XP_018285585.1">
    <property type="nucleotide sequence ID" value="XM_018443468.1"/>
</dbReference>
<evidence type="ECO:0000259" key="9">
    <source>
        <dbReference type="Pfam" id="PF03007"/>
    </source>
</evidence>
<evidence type="ECO:0000256" key="5">
    <source>
        <dbReference type="ARBA" id="ARBA00024360"/>
    </source>
</evidence>
<reference evidence="12" key="1">
    <citation type="submission" date="2015-06" db="EMBL/GenBank/DDBJ databases">
        <title>Expansion of signal transduction pathways in fungi by whole-genome duplication.</title>
        <authorList>
            <consortium name="DOE Joint Genome Institute"/>
            <person name="Corrochano L.M."/>
            <person name="Kuo A."/>
            <person name="Marcet-Houben M."/>
            <person name="Polaino S."/>
            <person name="Salamov A."/>
            <person name="Villalobos J.M."/>
            <person name="Alvarez M.I."/>
            <person name="Avalos J."/>
            <person name="Benito E.P."/>
            <person name="Benoit I."/>
            <person name="Burger G."/>
            <person name="Camino L.P."/>
            <person name="Canovas D."/>
            <person name="Cerda-Olmedo E."/>
            <person name="Cheng J.-F."/>
            <person name="Dominguez A."/>
            <person name="Elias M."/>
            <person name="Eslava A.P."/>
            <person name="Glaser F."/>
            <person name="Grimwood J."/>
            <person name="Gutierrez G."/>
            <person name="Heitman J."/>
            <person name="Henrissat B."/>
            <person name="Iturriaga E.A."/>
            <person name="Lang B.F."/>
            <person name="Lavin J.L."/>
            <person name="Lee S."/>
            <person name="Li W."/>
            <person name="Lindquist E."/>
            <person name="Lopez-Garcia S."/>
            <person name="Luque E.M."/>
            <person name="Marcos A.T."/>
            <person name="Martin J."/>
            <person name="McCluskey K."/>
            <person name="Medina H.R."/>
            <person name="Miralles-Duran A."/>
            <person name="Miyazaki A."/>
            <person name="Munoz-Torres E."/>
            <person name="Oguiza J.A."/>
            <person name="Ohm R."/>
            <person name="Olmedo M."/>
            <person name="Orejas M."/>
            <person name="Ortiz-Castellanos L."/>
            <person name="Pisabarro A.G."/>
            <person name="Rodriguez-Romero J."/>
            <person name="Ruiz-Herrera J."/>
            <person name="Ruiz-Vazquez R."/>
            <person name="Sanz C."/>
            <person name="Schackwitz W."/>
            <person name="Schmutz J."/>
            <person name="Shahriari M."/>
            <person name="Shelest E."/>
            <person name="Silva-Franco F."/>
            <person name="Soanes D."/>
            <person name="Syed K."/>
            <person name="Tagua V.G."/>
            <person name="Talbot N.J."/>
            <person name="Thon M."/>
            <person name="De vries R.P."/>
            <person name="Wiebenga A."/>
            <person name="Yadav J.S."/>
            <person name="Braun E.L."/>
            <person name="Baker S."/>
            <person name="Garre V."/>
            <person name="Horwitz B."/>
            <person name="Torres-Martinez S."/>
            <person name="Idnurm A."/>
            <person name="Herrera-Estrella A."/>
            <person name="Gabaldon T."/>
            <person name="Grigoriev I.V."/>
        </authorList>
    </citation>
    <scope>NUCLEOTIDE SEQUENCE [LARGE SCALE GENOMIC DNA]</scope>
    <source>
        <strain evidence="12">NRRL 1555(-)</strain>
    </source>
</reference>
<comment type="catalytic activity">
    <reaction evidence="7">
        <text>an acyl-CoA + a 1,2-diacyl-sn-glycerol = a triacyl-sn-glycerol + CoA</text>
        <dbReference type="Rhea" id="RHEA:10868"/>
        <dbReference type="ChEBI" id="CHEBI:17815"/>
        <dbReference type="ChEBI" id="CHEBI:57287"/>
        <dbReference type="ChEBI" id="CHEBI:58342"/>
        <dbReference type="ChEBI" id="CHEBI:64615"/>
        <dbReference type="EC" id="2.3.1.20"/>
    </reaction>
</comment>
<protein>
    <submittedName>
        <fullName evidence="11">Uncharacterized protein</fullName>
    </submittedName>
</protein>
<evidence type="ECO:0000313" key="11">
    <source>
        <dbReference type="EMBL" id="OAD67545.1"/>
    </source>
</evidence>
<dbReference type="GO" id="GO:0005886">
    <property type="term" value="C:plasma membrane"/>
    <property type="evidence" value="ECO:0007669"/>
    <property type="project" value="TreeGrafter"/>
</dbReference>
<comment type="similarity">
    <text evidence="5">In the N-terminal section; belongs to the long-chain O-acyltransferase family.</text>
</comment>
<gene>
    <name evidence="11" type="ORF">PHYBLDRAFT_79489</name>
</gene>
<dbReference type="OrthoDB" id="619536at2759"/>
<feature type="domain" description="O-acyltransferase WSD1 C-terminal" evidence="10">
    <location>
        <begin position="331"/>
        <end position="452"/>
    </location>
</feature>
<dbReference type="Gene3D" id="3.30.559.10">
    <property type="entry name" value="Chloramphenicol acetyltransferase-like domain"/>
    <property type="match status" value="1"/>
</dbReference>
<organism evidence="11 12">
    <name type="scientific">Phycomyces blakesleeanus (strain ATCC 8743b / DSM 1359 / FGSC 10004 / NBRC 33097 / NRRL 1555)</name>
    <dbReference type="NCBI Taxonomy" id="763407"/>
    <lineage>
        <taxon>Eukaryota</taxon>
        <taxon>Fungi</taxon>
        <taxon>Fungi incertae sedis</taxon>
        <taxon>Mucoromycota</taxon>
        <taxon>Mucoromycotina</taxon>
        <taxon>Mucoromycetes</taxon>
        <taxon>Mucorales</taxon>
        <taxon>Phycomycetaceae</taxon>
        <taxon>Phycomyces</taxon>
    </lineage>
</organism>
<name>A0A162WJF5_PHYB8</name>
<dbReference type="AlphaFoldDB" id="A0A162WJF5"/>
<dbReference type="SUPFAM" id="SSF52777">
    <property type="entry name" value="CoA-dependent acyltransferases"/>
    <property type="match status" value="1"/>
</dbReference>
<dbReference type="GO" id="GO:0019432">
    <property type="term" value="P:triglyceride biosynthetic process"/>
    <property type="evidence" value="ECO:0007669"/>
    <property type="project" value="UniProtKB-UniPathway"/>
</dbReference>
<evidence type="ECO:0000256" key="7">
    <source>
        <dbReference type="ARBA" id="ARBA00048109"/>
    </source>
</evidence>
<comment type="pathway">
    <text evidence="2">Lipid metabolism.</text>
</comment>
<keyword evidence="8" id="KW-0472">Membrane</keyword>
<evidence type="ECO:0000256" key="1">
    <source>
        <dbReference type="ARBA" id="ARBA00004771"/>
    </source>
</evidence>
<dbReference type="Proteomes" id="UP000077315">
    <property type="component" value="Unassembled WGS sequence"/>
</dbReference>
<dbReference type="PANTHER" id="PTHR31650:SF1">
    <property type="entry name" value="WAX ESTER SYNTHASE_DIACYLGLYCEROL ACYLTRANSFERASE 4-RELATED"/>
    <property type="match status" value="1"/>
</dbReference>
<dbReference type="VEuPathDB" id="FungiDB:PHYBLDRAFT_79489"/>
<keyword evidence="4" id="KW-0012">Acyltransferase</keyword>
<dbReference type="GO" id="GO:0047196">
    <property type="term" value="F:long-chain-alcohol O-fatty-acyltransferase activity"/>
    <property type="evidence" value="ECO:0007669"/>
    <property type="project" value="UniProtKB-EC"/>
</dbReference>
<keyword evidence="8" id="KW-0812">Transmembrane</keyword>
<comment type="pathway">
    <text evidence="1">Glycerolipid metabolism; triacylglycerol biosynthesis.</text>
</comment>
<dbReference type="EMBL" id="KV440999">
    <property type="protein sequence ID" value="OAD67545.1"/>
    <property type="molecule type" value="Genomic_DNA"/>
</dbReference>
<proteinExistence type="inferred from homology"/>
<dbReference type="Pfam" id="PF06974">
    <property type="entry name" value="WS_DGAT_C"/>
    <property type="match status" value="1"/>
</dbReference>
<feature type="domain" description="O-acyltransferase WSD1-like N-terminal" evidence="9">
    <location>
        <begin position="8"/>
        <end position="146"/>
    </location>
</feature>
<evidence type="ECO:0000256" key="8">
    <source>
        <dbReference type="SAM" id="Phobius"/>
    </source>
</evidence>
<dbReference type="Pfam" id="PF03007">
    <property type="entry name" value="WS_DGAT_cat"/>
    <property type="match status" value="1"/>
</dbReference>
<dbReference type="STRING" id="763407.A0A162WJF5"/>
<evidence type="ECO:0000256" key="6">
    <source>
        <dbReference type="ARBA" id="ARBA00047604"/>
    </source>
</evidence>
<dbReference type="PANTHER" id="PTHR31650">
    <property type="entry name" value="O-ACYLTRANSFERASE (WSD1-LIKE) FAMILY PROTEIN"/>
    <property type="match status" value="1"/>
</dbReference>
<dbReference type="GeneID" id="29004373"/>
<accession>A0A162WJF5</accession>
<evidence type="ECO:0000256" key="2">
    <source>
        <dbReference type="ARBA" id="ARBA00005189"/>
    </source>
</evidence>
<dbReference type="UniPathway" id="UPA00282"/>
<dbReference type="InterPro" id="IPR023213">
    <property type="entry name" value="CAT-like_dom_sf"/>
</dbReference>
<keyword evidence="8" id="KW-1133">Transmembrane helix</keyword>
<dbReference type="InterPro" id="IPR045034">
    <property type="entry name" value="O-acyltransferase_WSD1-like"/>
</dbReference>